<evidence type="ECO:0000313" key="3">
    <source>
        <dbReference type="Proteomes" id="UP000050515"/>
    </source>
</evidence>
<dbReference type="Pfam" id="PF12804">
    <property type="entry name" value="NTP_transf_3"/>
    <property type="match status" value="1"/>
</dbReference>
<feature type="domain" description="MobA-like NTP transferase" evidence="1">
    <location>
        <begin position="9"/>
        <end position="140"/>
    </location>
</feature>
<proteinExistence type="predicted"/>
<dbReference type="InterPro" id="IPR029044">
    <property type="entry name" value="Nucleotide-diphossugar_trans"/>
</dbReference>
<reference evidence="2 3" key="1">
    <citation type="submission" date="2015-09" db="EMBL/GenBank/DDBJ databases">
        <title>Draft genome sequence of Acidiplasma aeolicum DSM 18409.</title>
        <authorList>
            <person name="Hemp J."/>
        </authorList>
    </citation>
    <scope>NUCLEOTIDE SEQUENCE [LARGE SCALE GENOMIC DNA]</scope>
    <source>
        <strain evidence="2 3">V</strain>
    </source>
</reference>
<feature type="non-terminal residue" evidence="2">
    <location>
        <position position="154"/>
    </location>
</feature>
<dbReference type="EMBL" id="LJCQ01000006">
    <property type="protein sequence ID" value="KPV47688.1"/>
    <property type="molecule type" value="Genomic_DNA"/>
</dbReference>
<dbReference type="SUPFAM" id="SSF53448">
    <property type="entry name" value="Nucleotide-diphospho-sugar transferases"/>
    <property type="match status" value="1"/>
</dbReference>
<dbReference type="RefSeq" id="WP_054963754.1">
    <property type="nucleotide sequence ID" value="NZ_LJCQ01000006.1"/>
</dbReference>
<comment type="caution">
    <text evidence="2">The sequence shown here is derived from an EMBL/GenBank/DDBJ whole genome shotgun (WGS) entry which is preliminary data.</text>
</comment>
<protein>
    <recommendedName>
        <fullName evidence="1">MobA-like NTP transferase domain-containing protein</fullName>
    </recommendedName>
</protein>
<dbReference type="Gene3D" id="3.90.550.10">
    <property type="entry name" value="Spore Coat Polysaccharide Biosynthesis Protein SpsA, Chain A"/>
    <property type="match status" value="1"/>
</dbReference>
<sequence length="154" mass="18148">MMAIIFAKKSERLKDKHNKIICNETMINRISRILYETGLFDKITLFTKNFSLQCKYCDVLYDHTNGVLINSILYCIKNFKEFFAVGGDMPLIDHDIIKELIDNYNKNTVSVLNHNYYEPLFSIYNYKIYDKMENYINSGGSSVKKFMELNNISY</sequence>
<dbReference type="AlphaFoldDB" id="A0A0P9F697"/>
<dbReference type="InterPro" id="IPR025877">
    <property type="entry name" value="MobA-like_NTP_Trfase"/>
</dbReference>
<dbReference type="GO" id="GO:0016779">
    <property type="term" value="F:nucleotidyltransferase activity"/>
    <property type="evidence" value="ECO:0007669"/>
    <property type="project" value="UniProtKB-ARBA"/>
</dbReference>
<name>A0A0P9F697_9ARCH</name>
<gene>
    <name evidence="2" type="ORF">SE19_00030</name>
</gene>
<organism evidence="2 3">
    <name type="scientific">Acidiplasma aeolicum</name>
    <dbReference type="NCBI Taxonomy" id="507754"/>
    <lineage>
        <taxon>Archaea</taxon>
        <taxon>Methanobacteriati</taxon>
        <taxon>Thermoplasmatota</taxon>
        <taxon>Thermoplasmata</taxon>
        <taxon>Thermoplasmatales</taxon>
        <taxon>Ferroplasmaceae</taxon>
        <taxon>Acidiplasma</taxon>
    </lineage>
</organism>
<accession>A0A0P9F697</accession>
<dbReference type="Proteomes" id="UP000050515">
    <property type="component" value="Unassembled WGS sequence"/>
</dbReference>
<evidence type="ECO:0000259" key="1">
    <source>
        <dbReference type="Pfam" id="PF12804"/>
    </source>
</evidence>
<evidence type="ECO:0000313" key="2">
    <source>
        <dbReference type="EMBL" id="KPV47688.1"/>
    </source>
</evidence>